<gene>
    <name evidence="3" type="ORF">OG398_36900</name>
</gene>
<accession>A0AAU2W0V3</accession>
<reference evidence="3" key="1">
    <citation type="submission" date="2022-10" db="EMBL/GenBank/DDBJ databases">
        <title>The complete genomes of actinobacterial strains from the NBC collection.</title>
        <authorList>
            <person name="Joergensen T.S."/>
            <person name="Alvarez Arevalo M."/>
            <person name="Sterndorff E.B."/>
            <person name="Faurdal D."/>
            <person name="Vuksanovic O."/>
            <person name="Mourched A.-S."/>
            <person name="Charusanti P."/>
            <person name="Shaw S."/>
            <person name="Blin K."/>
            <person name="Weber T."/>
        </authorList>
    </citation>
    <scope>NUCLEOTIDE SEQUENCE</scope>
    <source>
        <strain evidence="3">NBC_00008</strain>
    </source>
</reference>
<dbReference type="EMBL" id="CP108313">
    <property type="protein sequence ID" value="WTW73426.1"/>
    <property type="molecule type" value="Genomic_DNA"/>
</dbReference>
<keyword evidence="2" id="KW-0732">Signal</keyword>
<feature type="region of interest" description="Disordered" evidence="1">
    <location>
        <begin position="22"/>
        <end position="87"/>
    </location>
</feature>
<feature type="chain" id="PRO_5043816225" description="Lipoprotein" evidence="2">
    <location>
        <begin position="20"/>
        <end position="232"/>
    </location>
</feature>
<organism evidence="3">
    <name type="scientific">Streptomyces sp. NBC_00008</name>
    <dbReference type="NCBI Taxonomy" id="2903610"/>
    <lineage>
        <taxon>Bacteria</taxon>
        <taxon>Bacillati</taxon>
        <taxon>Actinomycetota</taxon>
        <taxon>Actinomycetes</taxon>
        <taxon>Kitasatosporales</taxon>
        <taxon>Streptomycetaceae</taxon>
        <taxon>Streptomyces</taxon>
    </lineage>
</organism>
<name>A0AAU2W0V3_9ACTN</name>
<proteinExistence type="predicted"/>
<evidence type="ECO:0008006" key="4">
    <source>
        <dbReference type="Google" id="ProtNLM"/>
    </source>
</evidence>
<protein>
    <recommendedName>
        <fullName evidence="4">Lipoprotein</fullName>
    </recommendedName>
</protein>
<dbReference type="PROSITE" id="PS51257">
    <property type="entry name" value="PROKAR_LIPOPROTEIN"/>
    <property type="match status" value="1"/>
</dbReference>
<evidence type="ECO:0000313" key="3">
    <source>
        <dbReference type="EMBL" id="WTW73426.1"/>
    </source>
</evidence>
<feature type="signal peptide" evidence="2">
    <location>
        <begin position="1"/>
        <end position="19"/>
    </location>
</feature>
<evidence type="ECO:0000256" key="2">
    <source>
        <dbReference type="SAM" id="SignalP"/>
    </source>
</evidence>
<feature type="compositionally biased region" description="Low complexity" evidence="1">
    <location>
        <begin position="32"/>
        <end position="67"/>
    </location>
</feature>
<evidence type="ECO:0000256" key="1">
    <source>
        <dbReference type="SAM" id="MobiDB-lite"/>
    </source>
</evidence>
<sequence length="232" mass="23045">MRHPFLAGAAAVITAAALAACGSSSGGGGEKTAGAGSAASAGPVAGAPAEPSGSAPAGPRASRSSEPPKTPTDELTPATGTFTKKQKKYLVDRVPKGMDPAAVLQTGQATCDRLTYLVKVDRDIAVGAVATGEIAGAGAAAGQLCTQHKELVAEASRAYPDGRYEGARLRPGGYRDVAPTKNCGWEITGANGKVLASGSSDDGKRSRITIPAGATAFTSTGCYAWLPEGGNG</sequence>
<dbReference type="AlphaFoldDB" id="A0AAU2W0V3"/>